<accession>A0A840V7U2</accession>
<sequence>MMLRSVRRMTGTVAILLTLGGGAMGAQREVNGVKYEIIETSSEKVRVVWEGRDERPLRTFSAAANEAEADGGKVRWIMNGGIFEPGGIPSGLLIQGGRERIPVNRRQGVGNFYLQPNGVFYFGRQKAGVVKTEEWPVAGDWVGAVQSGPLLLRNGVVHPLFRKESTSRLHRNGVGVKKDGTILLAISISRSPKYPNLYEFAMMFRSLGCDDALFLDGDISRLEMGGAVPQDGQSYGSFLVVME</sequence>
<dbReference type="AlphaFoldDB" id="A0A840V7U2"/>
<organism evidence="2 3">
    <name type="scientific">Haloferula luteola</name>
    <dbReference type="NCBI Taxonomy" id="595692"/>
    <lineage>
        <taxon>Bacteria</taxon>
        <taxon>Pseudomonadati</taxon>
        <taxon>Verrucomicrobiota</taxon>
        <taxon>Verrucomicrobiia</taxon>
        <taxon>Verrucomicrobiales</taxon>
        <taxon>Verrucomicrobiaceae</taxon>
        <taxon>Haloferula</taxon>
    </lineage>
</organism>
<dbReference type="InterPro" id="IPR018711">
    <property type="entry name" value="NAGPA"/>
</dbReference>
<proteinExistence type="predicted"/>
<reference evidence="2 3" key="1">
    <citation type="submission" date="2020-08" db="EMBL/GenBank/DDBJ databases">
        <title>Genomic Encyclopedia of Type Strains, Phase IV (KMG-IV): sequencing the most valuable type-strain genomes for metagenomic binning, comparative biology and taxonomic classification.</title>
        <authorList>
            <person name="Goeker M."/>
        </authorList>
    </citation>
    <scope>NUCLEOTIDE SEQUENCE [LARGE SCALE GENOMIC DNA]</scope>
    <source>
        <strain evidence="2 3">YC6886</strain>
    </source>
</reference>
<comment type="caution">
    <text evidence="2">The sequence shown here is derived from an EMBL/GenBank/DDBJ whole genome shotgun (WGS) entry which is preliminary data.</text>
</comment>
<evidence type="ECO:0000259" key="1">
    <source>
        <dbReference type="Pfam" id="PF09992"/>
    </source>
</evidence>
<name>A0A840V7U2_9BACT</name>
<evidence type="ECO:0000313" key="2">
    <source>
        <dbReference type="EMBL" id="MBB5353793.1"/>
    </source>
</evidence>
<protein>
    <submittedName>
        <fullName evidence="2">Uncharacterized protein YigE (DUF2233 family)</fullName>
    </submittedName>
</protein>
<keyword evidence="3" id="KW-1185">Reference proteome</keyword>
<feature type="domain" description="Phosphodiester glycosidase" evidence="1">
    <location>
        <begin position="74"/>
        <end position="218"/>
    </location>
</feature>
<dbReference type="Proteomes" id="UP000557717">
    <property type="component" value="Unassembled WGS sequence"/>
</dbReference>
<dbReference type="Pfam" id="PF09992">
    <property type="entry name" value="NAGPA"/>
    <property type="match status" value="1"/>
</dbReference>
<dbReference type="EMBL" id="JACHFD010000036">
    <property type="protein sequence ID" value="MBB5353793.1"/>
    <property type="molecule type" value="Genomic_DNA"/>
</dbReference>
<evidence type="ECO:0000313" key="3">
    <source>
        <dbReference type="Proteomes" id="UP000557717"/>
    </source>
</evidence>
<gene>
    <name evidence="2" type="ORF">HNR46_004056</name>
</gene>
<dbReference type="RefSeq" id="WP_184022181.1">
    <property type="nucleotide sequence ID" value="NZ_JACHFD010000036.1"/>
</dbReference>